<protein>
    <recommendedName>
        <fullName evidence="5">RRM domain-containing protein</fullName>
    </recommendedName>
</protein>
<dbReference type="SUPFAM" id="SSF54928">
    <property type="entry name" value="RNA-binding domain, RBD"/>
    <property type="match status" value="1"/>
</dbReference>
<comment type="subcellular location">
    <subcellularLocation>
        <location evidence="1">Nucleus</location>
    </subcellularLocation>
</comment>
<keyword evidence="3" id="KW-0694">RNA-binding</keyword>
<dbReference type="Gene3D" id="3.30.70.330">
    <property type="match status" value="1"/>
</dbReference>
<dbReference type="InterPro" id="IPR025742">
    <property type="entry name" value="CSTF2_hinge"/>
</dbReference>
<dbReference type="EMBL" id="HBHQ01002496">
    <property type="protein sequence ID" value="CAD9809769.1"/>
    <property type="molecule type" value="Transcribed_RNA"/>
</dbReference>
<dbReference type="Gene3D" id="1.10.20.70">
    <property type="entry name" value="Transcription termination and cleavage factor, C-terminal domain"/>
    <property type="match status" value="1"/>
</dbReference>
<dbReference type="GO" id="GO:0005847">
    <property type="term" value="C:mRNA cleavage and polyadenylation specificity factor complex"/>
    <property type="evidence" value="ECO:0007669"/>
    <property type="project" value="TreeGrafter"/>
</dbReference>
<dbReference type="PANTHER" id="PTHR45735:SF2">
    <property type="entry name" value="CLEAVAGE STIMULATION FACTOR SUBUNIT 2"/>
    <property type="match status" value="1"/>
</dbReference>
<name>A0A7S2U696_9STRA</name>
<evidence type="ECO:0000256" key="1">
    <source>
        <dbReference type="ARBA" id="ARBA00004123"/>
    </source>
</evidence>
<dbReference type="InterPro" id="IPR000504">
    <property type="entry name" value="RRM_dom"/>
</dbReference>
<evidence type="ECO:0000259" key="5">
    <source>
        <dbReference type="PROSITE" id="PS50102"/>
    </source>
</evidence>
<dbReference type="GO" id="GO:0003729">
    <property type="term" value="F:mRNA binding"/>
    <property type="evidence" value="ECO:0007669"/>
    <property type="project" value="TreeGrafter"/>
</dbReference>
<feature type="region of interest" description="Disordered" evidence="4">
    <location>
        <begin position="238"/>
        <end position="357"/>
    </location>
</feature>
<dbReference type="InterPro" id="IPR035979">
    <property type="entry name" value="RBD_domain_sf"/>
</dbReference>
<feature type="compositionally biased region" description="Low complexity" evidence="4">
    <location>
        <begin position="261"/>
        <end position="297"/>
    </location>
</feature>
<dbReference type="Pfam" id="PF00076">
    <property type="entry name" value="RRM_1"/>
    <property type="match status" value="1"/>
</dbReference>
<reference evidence="6" key="1">
    <citation type="submission" date="2021-01" db="EMBL/GenBank/DDBJ databases">
        <authorList>
            <person name="Corre E."/>
            <person name="Pelletier E."/>
            <person name="Niang G."/>
            <person name="Scheremetjew M."/>
            <person name="Finn R."/>
            <person name="Kale V."/>
            <person name="Holt S."/>
            <person name="Cochrane G."/>
            <person name="Meng A."/>
            <person name="Brown T."/>
            <person name="Cohen L."/>
        </authorList>
    </citation>
    <scope>NUCLEOTIDE SEQUENCE</scope>
    <source>
        <strain evidence="6">CCMP2084</strain>
    </source>
</reference>
<accession>A0A7S2U696</accession>
<dbReference type="PROSITE" id="PS50102">
    <property type="entry name" value="RRM"/>
    <property type="match status" value="1"/>
</dbReference>
<sequence>MWGGSTGGPPPPPPGGGMMPGQYFPSQTLPPPPMQQQDQSQKHDIFVGNLAFTTTEEQLHQAFSEVGRLVKVRMVSDIETGKPRGFAFVEFEDPQAALSAIRNMNDYELNGRRIRVNFSNSSHLETLAGKLGMDMTSTSTSAPSSTTTSTTPTTSAGGVPGGAAGGHEHNKVGGTQSVADAIKGMSKGEMYDVVAKLKEVADRDPDEARRLLSGHPQLPEAMLHLMSQLNMIQTPASASGVVGMGNTTTPQHQLPPPPPRTATAVPTSTLTPAAPAARVDPRAAARAMDPRAAAPMDPRARMADPRQQQQQHQQPPPPQPQPPLPPPPPRYAPPPSAGGYGMPPPPPPPHANTGALAHLDPALIQQIMSLTPDQIAQLDPTKRQSILVLRQQITQSRQ</sequence>
<dbReference type="PANTHER" id="PTHR45735">
    <property type="entry name" value="CLEAVAGE STIMULATION FACTOR SUBUNIT 2"/>
    <property type="match status" value="1"/>
</dbReference>
<proteinExistence type="predicted"/>
<organism evidence="6">
    <name type="scientific">Attheya septentrionalis</name>
    <dbReference type="NCBI Taxonomy" id="420275"/>
    <lineage>
        <taxon>Eukaryota</taxon>
        <taxon>Sar</taxon>
        <taxon>Stramenopiles</taxon>
        <taxon>Ochrophyta</taxon>
        <taxon>Bacillariophyta</taxon>
        <taxon>Coscinodiscophyceae</taxon>
        <taxon>Chaetocerotophycidae</taxon>
        <taxon>Chaetocerotales</taxon>
        <taxon>Attheyaceae</taxon>
        <taxon>Attheya</taxon>
    </lineage>
</organism>
<feature type="domain" description="RRM" evidence="5">
    <location>
        <begin position="43"/>
        <end position="121"/>
    </location>
</feature>
<gene>
    <name evidence="6" type="ORF">ASEP1449_LOCUS1592</name>
</gene>
<dbReference type="Pfam" id="PF14304">
    <property type="entry name" value="CSTF_C"/>
    <property type="match status" value="1"/>
</dbReference>
<dbReference type="AlphaFoldDB" id="A0A7S2U696"/>
<dbReference type="Pfam" id="PF14327">
    <property type="entry name" value="CSTF2_hinge"/>
    <property type="match status" value="1"/>
</dbReference>
<dbReference type="GO" id="GO:0031124">
    <property type="term" value="P:mRNA 3'-end processing"/>
    <property type="evidence" value="ECO:0007669"/>
    <property type="project" value="InterPro"/>
</dbReference>
<feature type="region of interest" description="Disordered" evidence="4">
    <location>
        <begin position="1"/>
        <end position="41"/>
    </location>
</feature>
<dbReference type="InterPro" id="IPR012677">
    <property type="entry name" value="Nucleotide-bd_a/b_plait_sf"/>
</dbReference>
<evidence type="ECO:0000256" key="3">
    <source>
        <dbReference type="PROSITE-ProRule" id="PRU00176"/>
    </source>
</evidence>
<dbReference type="CDD" id="cd12398">
    <property type="entry name" value="RRM_CSTF2_RNA15_like"/>
    <property type="match status" value="1"/>
</dbReference>
<feature type="region of interest" description="Disordered" evidence="4">
    <location>
        <begin position="134"/>
        <end position="173"/>
    </location>
</feature>
<dbReference type="InterPro" id="IPR038192">
    <property type="entry name" value="CSTF_C_sf"/>
</dbReference>
<evidence type="ECO:0000256" key="4">
    <source>
        <dbReference type="SAM" id="MobiDB-lite"/>
    </source>
</evidence>
<evidence type="ECO:0000313" key="6">
    <source>
        <dbReference type="EMBL" id="CAD9809769.1"/>
    </source>
</evidence>
<dbReference type="InterPro" id="IPR026896">
    <property type="entry name" value="CSTF_C"/>
</dbReference>
<feature type="compositionally biased region" description="Pro residues" evidence="4">
    <location>
        <begin position="314"/>
        <end position="350"/>
    </location>
</feature>
<evidence type="ECO:0000256" key="2">
    <source>
        <dbReference type="ARBA" id="ARBA00023242"/>
    </source>
</evidence>
<feature type="compositionally biased region" description="Low complexity" evidence="4">
    <location>
        <begin position="136"/>
        <end position="157"/>
    </location>
</feature>
<keyword evidence="2" id="KW-0539">Nucleus</keyword>
<dbReference type="SMART" id="SM00360">
    <property type="entry name" value="RRM"/>
    <property type="match status" value="1"/>
</dbReference>